<dbReference type="Proteomes" id="UP000075260">
    <property type="component" value="Unassembled WGS sequence"/>
</dbReference>
<sequence>MKVLRVIRIETAPGGAVHLITEAGERVIVRRKEAEGYSTARVVSVAEEVAARHLLTVEALPRRGAEPALF</sequence>
<dbReference type="AlphaFoldDB" id="A0A150QS55"/>
<name>A0A150QS55_SORCE</name>
<protein>
    <submittedName>
        <fullName evidence="1">Uncharacterized protein</fullName>
    </submittedName>
</protein>
<accession>A0A150QS55</accession>
<evidence type="ECO:0000313" key="1">
    <source>
        <dbReference type="EMBL" id="KYF70811.1"/>
    </source>
</evidence>
<dbReference type="OrthoDB" id="9936483at2"/>
<gene>
    <name evidence="1" type="ORF">BE15_30335</name>
</gene>
<reference evidence="1 2" key="1">
    <citation type="submission" date="2014-02" db="EMBL/GenBank/DDBJ databases">
        <title>The small core and large imbalanced accessory genome model reveals a collaborative survival strategy of Sorangium cellulosum strains in nature.</title>
        <authorList>
            <person name="Han K."/>
            <person name="Peng R."/>
            <person name="Blom J."/>
            <person name="Li Y.-Z."/>
        </authorList>
    </citation>
    <scope>NUCLEOTIDE SEQUENCE [LARGE SCALE GENOMIC DNA]</scope>
    <source>
        <strain evidence="1 2">So0008-312</strain>
    </source>
</reference>
<dbReference type="RefSeq" id="WP_061607355.1">
    <property type="nucleotide sequence ID" value="NZ_JEMA01000372.1"/>
</dbReference>
<evidence type="ECO:0000313" key="2">
    <source>
        <dbReference type="Proteomes" id="UP000075260"/>
    </source>
</evidence>
<dbReference type="EMBL" id="JEMA01000372">
    <property type="protein sequence ID" value="KYF70811.1"/>
    <property type="molecule type" value="Genomic_DNA"/>
</dbReference>
<proteinExistence type="predicted"/>
<organism evidence="1 2">
    <name type="scientific">Sorangium cellulosum</name>
    <name type="common">Polyangium cellulosum</name>
    <dbReference type="NCBI Taxonomy" id="56"/>
    <lineage>
        <taxon>Bacteria</taxon>
        <taxon>Pseudomonadati</taxon>
        <taxon>Myxococcota</taxon>
        <taxon>Polyangia</taxon>
        <taxon>Polyangiales</taxon>
        <taxon>Polyangiaceae</taxon>
        <taxon>Sorangium</taxon>
    </lineage>
</organism>
<comment type="caution">
    <text evidence="1">The sequence shown here is derived from an EMBL/GenBank/DDBJ whole genome shotgun (WGS) entry which is preliminary data.</text>
</comment>